<dbReference type="AlphaFoldDB" id="A0AAV4XIX7"/>
<proteinExistence type="predicted"/>
<organism evidence="1 2">
    <name type="scientific">Caerostris extrusa</name>
    <name type="common">Bark spider</name>
    <name type="synonym">Caerostris bankana</name>
    <dbReference type="NCBI Taxonomy" id="172846"/>
    <lineage>
        <taxon>Eukaryota</taxon>
        <taxon>Metazoa</taxon>
        <taxon>Ecdysozoa</taxon>
        <taxon>Arthropoda</taxon>
        <taxon>Chelicerata</taxon>
        <taxon>Arachnida</taxon>
        <taxon>Araneae</taxon>
        <taxon>Araneomorphae</taxon>
        <taxon>Entelegynae</taxon>
        <taxon>Araneoidea</taxon>
        <taxon>Araneidae</taxon>
        <taxon>Caerostris</taxon>
    </lineage>
</organism>
<dbReference type="Proteomes" id="UP001054945">
    <property type="component" value="Unassembled WGS sequence"/>
</dbReference>
<sequence>MQMKASRAFLKLTCFPCARECLRPVSAAHNREIVSRRGLCAEGWKCSRGGGSTRVMRALGREMRNTYCSGKRGIDLKVRISQSVVFSRDSLKCQSACIV</sequence>
<accession>A0AAV4XIX7</accession>
<evidence type="ECO:0000313" key="2">
    <source>
        <dbReference type="Proteomes" id="UP001054945"/>
    </source>
</evidence>
<evidence type="ECO:0000313" key="1">
    <source>
        <dbReference type="EMBL" id="GIY95067.1"/>
    </source>
</evidence>
<comment type="caution">
    <text evidence="1">The sequence shown here is derived from an EMBL/GenBank/DDBJ whole genome shotgun (WGS) entry which is preliminary data.</text>
</comment>
<name>A0AAV4XIX7_CAEEX</name>
<gene>
    <name evidence="1" type="ORF">CEXT_471501</name>
</gene>
<keyword evidence="2" id="KW-1185">Reference proteome</keyword>
<dbReference type="EMBL" id="BPLR01017870">
    <property type="protein sequence ID" value="GIY95067.1"/>
    <property type="molecule type" value="Genomic_DNA"/>
</dbReference>
<protein>
    <recommendedName>
        <fullName evidence="3">Secreted protein</fullName>
    </recommendedName>
</protein>
<evidence type="ECO:0008006" key="3">
    <source>
        <dbReference type="Google" id="ProtNLM"/>
    </source>
</evidence>
<reference evidence="1 2" key="1">
    <citation type="submission" date="2021-06" db="EMBL/GenBank/DDBJ databases">
        <title>Caerostris extrusa draft genome.</title>
        <authorList>
            <person name="Kono N."/>
            <person name="Arakawa K."/>
        </authorList>
    </citation>
    <scope>NUCLEOTIDE SEQUENCE [LARGE SCALE GENOMIC DNA]</scope>
</reference>